<dbReference type="Proteomes" id="UP000606003">
    <property type="component" value="Unassembled WGS sequence"/>
</dbReference>
<evidence type="ECO:0000256" key="2">
    <source>
        <dbReference type="SAM" id="SignalP"/>
    </source>
</evidence>
<gene>
    <name evidence="3" type="ORF">IC234_12015</name>
</gene>
<evidence type="ECO:0000256" key="1">
    <source>
        <dbReference type="SAM" id="MobiDB-lite"/>
    </source>
</evidence>
<dbReference type="EMBL" id="JACXAC010000004">
    <property type="protein sequence ID" value="MBD2722850.1"/>
    <property type="molecule type" value="Genomic_DNA"/>
</dbReference>
<comment type="caution">
    <text evidence="3">The sequence shown here is derived from an EMBL/GenBank/DDBJ whole genome shotgun (WGS) entry which is preliminary data.</text>
</comment>
<evidence type="ECO:0000313" key="4">
    <source>
        <dbReference type="Proteomes" id="UP000606003"/>
    </source>
</evidence>
<dbReference type="RefSeq" id="WP_190924888.1">
    <property type="nucleotide sequence ID" value="NZ_JACXAC010000004.1"/>
</dbReference>
<keyword evidence="2" id="KW-0732">Signal</keyword>
<name>A0ABR8JSA2_9BACT</name>
<evidence type="ECO:0000313" key="3">
    <source>
        <dbReference type="EMBL" id="MBD2722850.1"/>
    </source>
</evidence>
<accession>A0ABR8JSA2</accession>
<reference evidence="3 4" key="1">
    <citation type="submission" date="2020-09" db="EMBL/GenBank/DDBJ databases">
        <authorList>
            <person name="Kim M.K."/>
        </authorList>
    </citation>
    <scope>NUCLEOTIDE SEQUENCE [LARGE SCALE GENOMIC DNA]</scope>
    <source>
        <strain evidence="3 4">BT189</strain>
    </source>
</reference>
<keyword evidence="4" id="KW-1185">Reference proteome</keyword>
<feature type="region of interest" description="Disordered" evidence="1">
    <location>
        <begin position="29"/>
        <end position="55"/>
    </location>
</feature>
<sequence>MPKFSACLLAACLLGAPLAALRAQTPVPAPPTLPSGPPAPGPAAAPAPAPATGQPELVGRTYSVELVSGNTFVGVLRSSGAQELEFQTQDLGVVRVQRATLKRLALLSEAQARRGYDDVGNGNRLFFAPTARNLRKGEGYVQNLELFLLSVNYGVTDNFSIGALGSLIPEAGSFNFIGLTPKVSFPVAENVRLGAGGLLLLNRDGAFGITYANGTYGGPDNNLTLGVGYAYSGTDGFYSTPVFVLGGATRVSRRISLMNETYLVRSNFGDGVATGVFGIAGLRYATSRIGGGLGLAYVYANYRDTSSGNTRFGYDNGTAYPFGEVTVRFGKIK</sequence>
<proteinExistence type="predicted"/>
<feature type="signal peptide" evidence="2">
    <location>
        <begin position="1"/>
        <end position="22"/>
    </location>
</feature>
<organism evidence="3 4">
    <name type="scientific">Hymenobacter armeniacus</name>
    <dbReference type="NCBI Taxonomy" id="2771358"/>
    <lineage>
        <taxon>Bacteria</taxon>
        <taxon>Pseudomonadati</taxon>
        <taxon>Bacteroidota</taxon>
        <taxon>Cytophagia</taxon>
        <taxon>Cytophagales</taxon>
        <taxon>Hymenobacteraceae</taxon>
        <taxon>Hymenobacter</taxon>
    </lineage>
</organism>
<feature type="chain" id="PRO_5047484999" evidence="2">
    <location>
        <begin position="23"/>
        <end position="333"/>
    </location>
</feature>
<feature type="compositionally biased region" description="Pro residues" evidence="1">
    <location>
        <begin position="29"/>
        <end position="49"/>
    </location>
</feature>
<protein>
    <submittedName>
        <fullName evidence="3">Uncharacterized protein</fullName>
    </submittedName>
</protein>